<dbReference type="Gene3D" id="3.30.70.270">
    <property type="match status" value="1"/>
</dbReference>
<comment type="caution">
    <text evidence="2">The sequence shown here is derived from an EMBL/GenBank/DDBJ whole genome shotgun (WGS) entry which is preliminary data.</text>
</comment>
<dbReference type="FunFam" id="3.30.70.270:FF:000020">
    <property type="entry name" value="Transposon Tf2-6 polyprotein-like Protein"/>
    <property type="match status" value="1"/>
</dbReference>
<keyword evidence="3" id="KW-1185">Reference proteome</keyword>
<protein>
    <submittedName>
        <fullName evidence="2">Retrovirus-related Pol polyprotein from transposon 17.6</fullName>
    </submittedName>
</protein>
<dbReference type="OrthoDB" id="1933708at2759"/>
<dbReference type="PANTHER" id="PTHR35046">
    <property type="entry name" value="ZINC KNUCKLE (CCHC-TYPE) FAMILY PROTEIN"/>
    <property type="match status" value="1"/>
</dbReference>
<dbReference type="AlphaFoldDB" id="A0A371EQ26"/>
<dbReference type="Pfam" id="PF17919">
    <property type="entry name" value="RT_RNaseH_2"/>
    <property type="match status" value="1"/>
</dbReference>
<dbReference type="InterPro" id="IPR041577">
    <property type="entry name" value="RT_RNaseH_2"/>
</dbReference>
<gene>
    <name evidence="2" type="primary">pol</name>
    <name evidence="2" type="ORF">CR513_53041</name>
</gene>
<dbReference type="CDD" id="cd09274">
    <property type="entry name" value="RNase_HI_RT_Ty3"/>
    <property type="match status" value="1"/>
</dbReference>
<feature type="non-terminal residue" evidence="2">
    <location>
        <position position="1"/>
    </location>
</feature>
<sequence length="163" mass="18934">MCKVSMGLANFYRRFVGDFSTIVAPLNEIIKKDVGFNWEDPQEKAFQSLKERLSNASMLALPNFRKSFELECDVSNVGIGVVLLQEGHLIDFFSEKLKGALCSSKALQVWQHYLLTNKFIVYSNHESLKYFKGQHKLNKRHAKWVEYLEKFPYVIKHKQGKIT</sequence>
<dbReference type="PANTHER" id="PTHR35046:SF9">
    <property type="entry name" value="RNA-DIRECTED DNA POLYMERASE"/>
    <property type="match status" value="1"/>
</dbReference>
<dbReference type="EMBL" id="QJKJ01012732">
    <property type="protein sequence ID" value="RDX68019.1"/>
    <property type="molecule type" value="Genomic_DNA"/>
</dbReference>
<organism evidence="2 3">
    <name type="scientific">Mucuna pruriens</name>
    <name type="common">Velvet bean</name>
    <name type="synonym">Dolichos pruriens</name>
    <dbReference type="NCBI Taxonomy" id="157652"/>
    <lineage>
        <taxon>Eukaryota</taxon>
        <taxon>Viridiplantae</taxon>
        <taxon>Streptophyta</taxon>
        <taxon>Embryophyta</taxon>
        <taxon>Tracheophyta</taxon>
        <taxon>Spermatophyta</taxon>
        <taxon>Magnoliopsida</taxon>
        <taxon>eudicotyledons</taxon>
        <taxon>Gunneridae</taxon>
        <taxon>Pentapetalae</taxon>
        <taxon>rosids</taxon>
        <taxon>fabids</taxon>
        <taxon>Fabales</taxon>
        <taxon>Fabaceae</taxon>
        <taxon>Papilionoideae</taxon>
        <taxon>50 kb inversion clade</taxon>
        <taxon>NPAAA clade</taxon>
        <taxon>indigoferoid/millettioid clade</taxon>
        <taxon>Phaseoleae</taxon>
        <taxon>Mucuna</taxon>
    </lineage>
</organism>
<feature type="domain" description="Reverse transcriptase/retrotransposon-derived protein RNase H-like" evidence="1">
    <location>
        <begin position="38"/>
        <end position="121"/>
    </location>
</feature>
<dbReference type="Proteomes" id="UP000257109">
    <property type="component" value="Unassembled WGS sequence"/>
</dbReference>
<evidence type="ECO:0000259" key="1">
    <source>
        <dbReference type="Pfam" id="PF17919"/>
    </source>
</evidence>
<dbReference type="SUPFAM" id="SSF56672">
    <property type="entry name" value="DNA/RNA polymerases"/>
    <property type="match status" value="1"/>
</dbReference>
<evidence type="ECO:0000313" key="3">
    <source>
        <dbReference type="Proteomes" id="UP000257109"/>
    </source>
</evidence>
<accession>A0A371EQ26</accession>
<reference evidence="2" key="1">
    <citation type="submission" date="2018-05" db="EMBL/GenBank/DDBJ databases">
        <title>Draft genome of Mucuna pruriens seed.</title>
        <authorList>
            <person name="Nnadi N.E."/>
            <person name="Vos R."/>
            <person name="Hasami M.H."/>
            <person name="Devisetty U.K."/>
            <person name="Aguiy J.C."/>
        </authorList>
    </citation>
    <scope>NUCLEOTIDE SEQUENCE [LARGE SCALE GENOMIC DNA]</scope>
    <source>
        <strain evidence="2">JCA_2017</strain>
    </source>
</reference>
<dbReference type="InterPro" id="IPR043128">
    <property type="entry name" value="Rev_trsase/Diguanyl_cyclase"/>
</dbReference>
<evidence type="ECO:0000313" key="2">
    <source>
        <dbReference type="EMBL" id="RDX68019.1"/>
    </source>
</evidence>
<dbReference type="InterPro" id="IPR043502">
    <property type="entry name" value="DNA/RNA_pol_sf"/>
</dbReference>
<proteinExistence type="predicted"/>
<name>A0A371EQ26_MUCPR</name>